<dbReference type="InterPro" id="IPR029063">
    <property type="entry name" value="SAM-dependent_MTases_sf"/>
</dbReference>
<reference evidence="2" key="1">
    <citation type="journal article" date="2023" name="Comput. Struct. Biotechnol. J.">
        <title>Discovery of a novel marine Bacteroidetes with a rich repertoire of carbohydrate-active enzymes.</title>
        <authorList>
            <person name="Chen B."/>
            <person name="Liu G."/>
            <person name="Chen Q."/>
            <person name="Wang H."/>
            <person name="Liu L."/>
            <person name="Tang K."/>
        </authorList>
    </citation>
    <scope>NUCLEOTIDE SEQUENCE</scope>
    <source>
        <strain evidence="2">TK19036</strain>
    </source>
</reference>
<evidence type="ECO:0000259" key="1">
    <source>
        <dbReference type="Pfam" id="PF08241"/>
    </source>
</evidence>
<feature type="domain" description="Methyltransferase type 11" evidence="1">
    <location>
        <begin position="52"/>
        <end position="145"/>
    </location>
</feature>
<organism evidence="2">
    <name type="scientific">Roseihalotalea indica</name>
    <dbReference type="NCBI Taxonomy" id="2867963"/>
    <lineage>
        <taxon>Bacteria</taxon>
        <taxon>Pseudomonadati</taxon>
        <taxon>Bacteroidota</taxon>
        <taxon>Cytophagia</taxon>
        <taxon>Cytophagales</taxon>
        <taxon>Catalimonadaceae</taxon>
        <taxon>Roseihalotalea</taxon>
    </lineage>
</organism>
<proteinExistence type="predicted"/>
<dbReference type="AlphaFoldDB" id="A0AA49GSM5"/>
<keyword evidence="2" id="KW-0808">Transferase</keyword>
<dbReference type="GO" id="GO:0008757">
    <property type="term" value="F:S-adenosylmethionine-dependent methyltransferase activity"/>
    <property type="evidence" value="ECO:0007669"/>
    <property type="project" value="InterPro"/>
</dbReference>
<name>A0AA49GSM5_9BACT</name>
<dbReference type="EMBL" id="CP120682">
    <property type="protein sequence ID" value="WKN37696.1"/>
    <property type="molecule type" value="Genomic_DNA"/>
</dbReference>
<dbReference type="SUPFAM" id="SSF53335">
    <property type="entry name" value="S-adenosyl-L-methionine-dependent methyltransferases"/>
    <property type="match status" value="1"/>
</dbReference>
<dbReference type="Pfam" id="PF08241">
    <property type="entry name" value="Methyltransf_11"/>
    <property type="match status" value="1"/>
</dbReference>
<dbReference type="Gene3D" id="3.40.50.150">
    <property type="entry name" value="Vaccinia Virus protein VP39"/>
    <property type="match status" value="1"/>
</dbReference>
<dbReference type="PANTHER" id="PTHR43861">
    <property type="entry name" value="TRANS-ACONITATE 2-METHYLTRANSFERASE-RELATED"/>
    <property type="match status" value="1"/>
</dbReference>
<dbReference type="GO" id="GO:0032259">
    <property type="term" value="P:methylation"/>
    <property type="evidence" value="ECO:0007669"/>
    <property type="project" value="UniProtKB-KW"/>
</dbReference>
<dbReference type="CDD" id="cd02440">
    <property type="entry name" value="AdoMet_MTases"/>
    <property type="match status" value="1"/>
</dbReference>
<sequence length="222" mass="25418">MQNIVIFEGERAAHYDEAITRWIPAYDLFHAFISHHLQETFRPNEPLSILIAGCGTGKEIPEVSLSSHWSITGFDPSVEMIRQAEARYGKQPHVKLINGTIEAVKEKDFDVATLVLVLHFLSDDGPKQQLLAELCQRLKPTGQLLLVDIYHCEDFEEQLSRLQESLQGDVDPEMLEAGIKHIRDDIFHIPEDRLKQLIMEAGFSSLERVMTSYFYGGWIIRK</sequence>
<keyword evidence="2" id="KW-0489">Methyltransferase</keyword>
<reference evidence="2" key="2">
    <citation type="journal article" date="2024" name="Antonie Van Leeuwenhoek">
        <title>Roseihalotalea indica gen. nov., sp. nov., a halophilic Bacteroidetes from mesopelagic Southwest Indian Ocean with higher carbohydrate metabolic potential.</title>
        <authorList>
            <person name="Chen B."/>
            <person name="Zhang M."/>
            <person name="Lin D."/>
            <person name="Ye J."/>
            <person name="Tang K."/>
        </authorList>
    </citation>
    <scope>NUCLEOTIDE SEQUENCE</scope>
    <source>
        <strain evidence="2">TK19036</strain>
    </source>
</reference>
<evidence type="ECO:0000313" key="2">
    <source>
        <dbReference type="EMBL" id="WKN37696.1"/>
    </source>
</evidence>
<dbReference type="InterPro" id="IPR013216">
    <property type="entry name" value="Methyltransf_11"/>
</dbReference>
<protein>
    <submittedName>
        <fullName evidence="2">Methyltransferase domain-containing protein</fullName>
    </submittedName>
</protein>
<accession>A0AA49GSM5</accession>
<gene>
    <name evidence="2" type="ORF">K4G66_03110</name>
</gene>